<keyword evidence="8 11" id="KW-1015">Disulfide bond</keyword>
<dbReference type="Gene3D" id="2.20.60.10">
    <property type="entry name" value="Pleiotrophin/Midkine, N-terminal domain"/>
    <property type="match status" value="1"/>
</dbReference>
<evidence type="ECO:0000256" key="12">
    <source>
        <dbReference type="SAM" id="MobiDB-lite"/>
    </source>
</evidence>
<dbReference type="PRINTS" id="PR00269">
    <property type="entry name" value="PTNMIDKINE"/>
</dbReference>
<comment type="subcellular location">
    <subcellularLocation>
        <location evidence="1 11">Secreted</location>
    </subcellularLocation>
</comment>
<keyword evidence="7 11" id="KW-0339">Growth factor</keyword>
<evidence type="ECO:0000256" key="1">
    <source>
        <dbReference type="ARBA" id="ARBA00004613"/>
    </source>
</evidence>
<evidence type="ECO:0000313" key="15">
    <source>
        <dbReference type="Ensembl" id="ENSPANP00000051877.1"/>
    </source>
</evidence>
<dbReference type="Pfam" id="PF05196">
    <property type="entry name" value="PTN_MK_N"/>
    <property type="match status" value="1"/>
</dbReference>
<evidence type="ECO:0000256" key="2">
    <source>
        <dbReference type="ARBA" id="ARBA00005403"/>
    </source>
</evidence>
<accession>A0A8I5NNE8</accession>
<dbReference type="PROSITE" id="PS00620">
    <property type="entry name" value="PTN_MK_2"/>
    <property type="match status" value="1"/>
</dbReference>
<reference evidence="15" key="3">
    <citation type="submission" date="2025-09" db="UniProtKB">
        <authorList>
            <consortium name="Ensembl"/>
        </authorList>
    </citation>
    <scope>IDENTIFICATION</scope>
</reference>
<dbReference type="GO" id="GO:0035556">
    <property type="term" value="P:intracellular signal transduction"/>
    <property type="evidence" value="ECO:0007669"/>
    <property type="project" value="Ensembl"/>
</dbReference>
<evidence type="ECO:0000259" key="14">
    <source>
        <dbReference type="Pfam" id="PF05196"/>
    </source>
</evidence>
<dbReference type="InterPro" id="IPR000762">
    <property type="entry name" value="Midkine_heparin-bd_GF"/>
</dbReference>
<dbReference type="GO" id="GO:0010838">
    <property type="term" value="P:positive regulation of keratinocyte proliferation"/>
    <property type="evidence" value="ECO:0007669"/>
    <property type="project" value="Ensembl"/>
</dbReference>
<dbReference type="PANTHER" id="PTHR13850">
    <property type="entry name" value="PLEIOTROPHIN FAMILY MEMBER"/>
    <property type="match status" value="1"/>
</dbReference>
<dbReference type="AlphaFoldDB" id="A0A8I5NNE8"/>
<feature type="domain" description="Pleiotrophin/Midkine C-terminal" evidence="13">
    <location>
        <begin position="108"/>
        <end position="164"/>
    </location>
</feature>
<dbReference type="SUPFAM" id="SSF57288">
    <property type="entry name" value="Midkine"/>
    <property type="match status" value="2"/>
</dbReference>
<dbReference type="Pfam" id="PF01091">
    <property type="entry name" value="PTN_MK_C"/>
    <property type="match status" value="1"/>
</dbReference>
<dbReference type="PANTHER" id="PTHR13850:SF2">
    <property type="entry name" value="MIDKINE"/>
    <property type="match status" value="1"/>
</dbReference>
<dbReference type="GO" id="GO:0043524">
    <property type="term" value="P:negative regulation of neuron apoptotic process"/>
    <property type="evidence" value="ECO:0007669"/>
    <property type="project" value="Ensembl"/>
</dbReference>
<dbReference type="GO" id="GO:0008083">
    <property type="term" value="F:growth factor activity"/>
    <property type="evidence" value="ECO:0007669"/>
    <property type="project" value="UniProtKB-UniRule"/>
</dbReference>
<keyword evidence="6" id="KW-0732">Signal</keyword>
<feature type="region of interest" description="Disordered" evidence="12">
    <location>
        <begin position="1"/>
        <end position="43"/>
    </location>
</feature>
<dbReference type="GO" id="GO:0048714">
    <property type="term" value="P:positive regulation of oligodendrocyte differentiation"/>
    <property type="evidence" value="ECO:0007669"/>
    <property type="project" value="Ensembl"/>
</dbReference>
<dbReference type="GO" id="GO:1904399">
    <property type="term" value="F:heparan sulfate binding"/>
    <property type="evidence" value="ECO:0007669"/>
    <property type="project" value="Ensembl"/>
</dbReference>
<dbReference type="InterPro" id="IPR020089">
    <property type="entry name" value="PTN/MK_N_dom"/>
</dbReference>
<gene>
    <name evidence="15" type="primary">MDK</name>
</gene>
<comment type="similarity">
    <text evidence="2 11">Belongs to the pleiotrophin family.</text>
</comment>
<dbReference type="InterPro" id="IPR020092">
    <property type="entry name" value="PTN_MK_heparin-bd_GF_CS"/>
</dbReference>
<dbReference type="GO" id="GO:0002232">
    <property type="term" value="P:leukocyte chemotaxis involved in inflammatory response"/>
    <property type="evidence" value="ECO:0007669"/>
    <property type="project" value="Ensembl"/>
</dbReference>
<keyword evidence="4 11" id="KW-0964">Secreted</keyword>
<keyword evidence="16" id="KW-1185">Reference proteome</keyword>
<evidence type="ECO:0000256" key="5">
    <source>
        <dbReference type="ARBA" id="ARBA00022674"/>
    </source>
</evidence>
<dbReference type="GO" id="GO:0050729">
    <property type="term" value="P:positive regulation of inflammatory response"/>
    <property type="evidence" value="ECO:0007669"/>
    <property type="project" value="Ensembl"/>
</dbReference>
<dbReference type="GO" id="GO:0010667">
    <property type="term" value="P:negative regulation of cardiac muscle cell apoptotic process"/>
    <property type="evidence" value="ECO:0007669"/>
    <property type="project" value="Ensembl"/>
</dbReference>
<reference evidence="15" key="2">
    <citation type="submission" date="2025-08" db="UniProtKB">
        <authorList>
            <consortium name="Ensembl"/>
        </authorList>
    </citation>
    <scope>IDENTIFICATION</scope>
</reference>
<dbReference type="Proteomes" id="UP000028761">
    <property type="component" value="Chromosome 12"/>
</dbReference>
<dbReference type="GO" id="GO:0051781">
    <property type="term" value="P:positive regulation of cell division"/>
    <property type="evidence" value="ECO:0007669"/>
    <property type="project" value="UniProtKB-UniRule"/>
</dbReference>
<keyword evidence="3" id="KW-0217">Developmental protein</keyword>
<organism evidence="15 16">
    <name type="scientific">Papio anubis</name>
    <name type="common">Olive baboon</name>
    <dbReference type="NCBI Taxonomy" id="9555"/>
    <lineage>
        <taxon>Eukaryota</taxon>
        <taxon>Metazoa</taxon>
        <taxon>Chordata</taxon>
        <taxon>Craniata</taxon>
        <taxon>Vertebrata</taxon>
        <taxon>Euteleostomi</taxon>
        <taxon>Mammalia</taxon>
        <taxon>Eutheria</taxon>
        <taxon>Euarchontoglires</taxon>
        <taxon>Primates</taxon>
        <taxon>Haplorrhini</taxon>
        <taxon>Catarrhini</taxon>
        <taxon>Cercopithecidae</taxon>
        <taxon>Cercopithecinae</taxon>
        <taxon>Papio</taxon>
    </lineage>
</organism>
<proteinExistence type="inferred from homology"/>
<feature type="domain" description="Pleiotrophin/Midkine N-terminal" evidence="14">
    <location>
        <begin position="53"/>
        <end position="107"/>
    </location>
</feature>
<dbReference type="SMART" id="SM00193">
    <property type="entry name" value="PTN"/>
    <property type="match status" value="1"/>
</dbReference>
<evidence type="ECO:0000259" key="13">
    <source>
        <dbReference type="Pfam" id="PF01091"/>
    </source>
</evidence>
<dbReference type="FunFam" id="2.30.90.10:FF:000001">
    <property type="entry name" value="Pleiotrophin"/>
    <property type="match status" value="1"/>
</dbReference>
<dbReference type="GO" id="GO:0071673">
    <property type="term" value="P:positive regulation of smooth muscle cell chemotaxis"/>
    <property type="evidence" value="ECO:0007669"/>
    <property type="project" value="Ensembl"/>
</dbReference>
<reference evidence="15 16" key="1">
    <citation type="submission" date="2012-03" db="EMBL/GenBank/DDBJ databases">
        <title>Whole Genome Assembly of Papio anubis.</title>
        <authorList>
            <person name="Liu Y.L."/>
            <person name="Abraham K.A."/>
            <person name="Akbar H.A."/>
            <person name="Ali S.A."/>
            <person name="Anosike U.A."/>
            <person name="Aqrawi P.A."/>
            <person name="Arias F.A."/>
            <person name="Attaway T.A."/>
            <person name="Awwad R.A."/>
            <person name="Babu C.B."/>
            <person name="Bandaranaike D.B."/>
            <person name="Battles P.B."/>
            <person name="Bell A.B."/>
            <person name="Beltran B.B."/>
            <person name="Berhane-Mersha D.B."/>
            <person name="Bess C.B."/>
            <person name="Bickham C.B."/>
            <person name="Bolden T.B."/>
            <person name="Carter K.C."/>
            <person name="Chau D.C."/>
            <person name="Chavez A.C."/>
            <person name="Clerc-Blankenburg K.C."/>
            <person name="Coyle M.C."/>
            <person name="Dao M.D."/>
            <person name="Davila M.L.D."/>
            <person name="Davy-Carroll L.D."/>
            <person name="Denson S.D."/>
            <person name="Dinh H.D."/>
            <person name="Fernandez S.F."/>
            <person name="Fernando P.F."/>
            <person name="Forbes L.F."/>
            <person name="Francis C.F."/>
            <person name="Francisco L.F."/>
            <person name="Fu Q.F."/>
            <person name="Garcia-Iii R.G."/>
            <person name="Garrett T.G."/>
            <person name="Gross S.G."/>
            <person name="Gubbala S.G."/>
            <person name="Hirani K.H."/>
            <person name="Hogues M.H."/>
            <person name="Hollins B.H."/>
            <person name="Jackson L.J."/>
            <person name="Javaid M.J."/>
            <person name="Jhangiani S.J."/>
            <person name="Johnson A.J."/>
            <person name="Johnson B.J."/>
            <person name="Jones J.J."/>
            <person name="Joshi V.J."/>
            <person name="Kalu J.K."/>
            <person name="Khan N.K."/>
            <person name="Korchina V.K."/>
            <person name="Kovar C.K."/>
            <person name="Lago L.L."/>
            <person name="Lara F.L."/>
            <person name="Le T.-K.L."/>
            <person name="Lee S.L."/>
            <person name="Legall-Iii F.L."/>
            <person name="Lemon S.L."/>
            <person name="Liu J.L."/>
            <person name="Liu Y.-S.L."/>
            <person name="Liyanage D.L."/>
            <person name="Lopez J.L."/>
            <person name="Lorensuhewa L.L."/>
            <person name="Mata R.M."/>
            <person name="Mathew T.M."/>
            <person name="Mercado C.M."/>
            <person name="Mercado I.M."/>
            <person name="Morales K.M."/>
            <person name="Morgan M.M."/>
            <person name="Munidasa M.M."/>
            <person name="Ngo D.N."/>
            <person name="Nguyen L.N."/>
            <person name="Nguyen T.N."/>
            <person name="Nguyen N.N."/>
            <person name="Obregon M.O."/>
            <person name="Okwuonu G.O."/>
            <person name="Ongeri F.O."/>
            <person name="Onwere C.O."/>
            <person name="Osifeso I.O."/>
            <person name="Parra A.P."/>
            <person name="Patil S.P."/>
            <person name="Perez A.P."/>
            <person name="Perez Y.P."/>
            <person name="Pham C.P."/>
            <person name="Pu L.-L.P."/>
            <person name="Puazo M.P."/>
            <person name="Quiroz J.Q."/>
            <person name="Rouhana J.R."/>
            <person name="Ruiz M.R."/>
            <person name="Ruiz S.-J.R."/>
            <person name="Saada N.S."/>
            <person name="Santibanez J.S."/>
            <person name="Scheel M.S."/>
            <person name="Schneider B.S."/>
            <person name="Simmons D.S."/>
            <person name="Sisson I.S."/>
            <person name="Tang L.-Y.T."/>
            <person name="Thornton R.T."/>
            <person name="Tisius J.T."/>
            <person name="Toledanes G.T."/>
            <person name="Trejos Z.T."/>
            <person name="Usmani K.U."/>
            <person name="Varghese R.V."/>
            <person name="Vattathil S.V."/>
            <person name="Vee V.V."/>
            <person name="Walker D.W."/>
            <person name="Weissenberger G.W."/>
            <person name="White C.W."/>
            <person name="Williams A.W."/>
            <person name="Woodworth J.W."/>
            <person name="Wright R.W."/>
            <person name="Zhu Y.Z."/>
            <person name="Han Y.H."/>
            <person name="Newsham I.N."/>
            <person name="Nazareth L.N."/>
            <person name="Worley K.W."/>
            <person name="Muzny D.M."/>
            <person name="Rogers J.R."/>
            <person name="Gibbs R.G."/>
        </authorList>
    </citation>
    <scope>NUCLEOTIDE SEQUENCE [LARGE SCALE GENOMIC DNA]</scope>
</reference>
<evidence type="ECO:0000256" key="6">
    <source>
        <dbReference type="ARBA" id="ARBA00022729"/>
    </source>
</evidence>
<sequence>MGDDRRRAGDGQARPRHLWAGPPGFPAWNPRKAAPEGVSPCPRPELCSPRVVDKVKKGGPGSECAEWAWGPCTPSSKDCGVGFREGTCGAQTQRIRCRVPCNWKKEFGADCKYKFENWGACDGGTGTKVRQGTLKKARYNAQCQETIRVTKPCTPKTKAKAKGTNSSYSIGASGLGPRESCPGTACLCQLSSHGQHLVS</sequence>
<dbReference type="GO" id="GO:0010759">
    <property type="term" value="P:positive regulation of macrophage chemotaxis"/>
    <property type="evidence" value="ECO:0007669"/>
    <property type="project" value="Ensembl"/>
</dbReference>
<comment type="function">
    <text evidence="11">Secreted protein that functions as cytokine and growth factor and mediates its signal through cell-surface proteoglycan and non-proteoglycan receptors. Regulates many processes like inflammatory response, cell proliferation, cell adhesion, cell growth, cell survival, tissue regeneration, cell differentiation and cell migration.</text>
</comment>
<evidence type="ECO:0000256" key="8">
    <source>
        <dbReference type="ARBA" id="ARBA00023157"/>
    </source>
</evidence>
<dbReference type="GO" id="GO:2001224">
    <property type="term" value="P:positive regulation of neuron migration"/>
    <property type="evidence" value="ECO:0007669"/>
    <property type="project" value="Ensembl"/>
</dbReference>
<dbReference type="GO" id="GO:0005576">
    <property type="term" value="C:extracellular region"/>
    <property type="evidence" value="ECO:0007669"/>
    <property type="project" value="UniProtKB-SubCell"/>
</dbReference>
<keyword evidence="5 11" id="KW-0358">Heparin-binding</keyword>
<evidence type="ECO:0000313" key="16">
    <source>
        <dbReference type="Proteomes" id="UP000028761"/>
    </source>
</evidence>
<dbReference type="GO" id="GO:0032735">
    <property type="term" value="P:positive regulation of interleukin-12 production"/>
    <property type="evidence" value="ECO:0007669"/>
    <property type="project" value="Ensembl"/>
</dbReference>
<dbReference type="GO" id="GO:1903039">
    <property type="term" value="P:positive regulation of leukocyte cell-cell adhesion"/>
    <property type="evidence" value="ECO:0007669"/>
    <property type="project" value="Ensembl"/>
</dbReference>
<dbReference type="GeneTree" id="ENSGT00390000007640"/>
<dbReference type="GO" id="GO:1905555">
    <property type="term" value="P:positive regulation of blood vessel branching"/>
    <property type="evidence" value="ECO:0007669"/>
    <property type="project" value="Ensembl"/>
</dbReference>
<evidence type="ECO:0000256" key="11">
    <source>
        <dbReference type="RuleBase" id="RU369117"/>
    </source>
</evidence>
<dbReference type="Gene3D" id="2.30.90.10">
    <property type="entry name" value="Heparin-binding Growth Factor, Midkine, Chain A- C-terminal Domain"/>
    <property type="match status" value="1"/>
</dbReference>
<dbReference type="InterPro" id="IPR037122">
    <property type="entry name" value="PTN/MK_N_dom_sf"/>
</dbReference>
<dbReference type="GO" id="GO:0010718">
    <property type="term" value="P:positive regulation of epithelial to mesenchymal transition"/>
    <property type="evidence" value="ECO:0007669"/>
    <property type="project" value="Ensembl"/>
</dbReference>
<evidence type="ECO:0000256" key="9">
    <source>
        <dbReference type="ARBA" id="ARBA00023246"/>
    </source>
</evidence>
<keyword evidence="9 11" id="KW-0497">Mitogen</keyword>
<dbReference type="GO" id="GO:0045590">
    <property type="term" value="P:negative regulation of regulatory T cell differentiation"/>
    <property type="evidence" value="ECO:0007669"/>
    <property type="project" value="Ensembl"/>
</dbReference>
<evidence type="ECO:0000256" key="4">
    <source>
        <dbReference type="ARBA" id="ARBA00022525"/>
    </source>
</evidence>
<dbReference type="InterPro" id="IPR020091">
    <property type="entry name" value="PTN/MK_diS_sf"/>
</dbReference>
<dbReference type="PROSITE" id="PS00619">
    <property type="entry name" value="PTN_MK_1"/>
    <property type="match status" value="1"/>
</dbReference>
<dbReference type="Ensembl" id="ENSPANT00000062986.1">
    <property type="protein sequence ID" value="ENSPANP00000051877.1"/>
    <property type="gene ID" value="ENSPANG00000020889.3"/>
</dbReference>
<evidence type="ECO:0000256" key="3">
    <source>
        <dbReference type="ARBA" id="ARBA00022473"/>
    </source>
</evidence>
<dbReference type="InterPro" id="IPR020090">
    <property type="entry name" value="PTN/MK_C_dom"/>
</dbReference>
<dbReference type="InterPro" id="IPR038130">
    <property type="entry name" value="PTN/MK_C_dom_sf"/>
</dbReference>
<dbReference type="GO" id="GO:0008201">
    <property type="term" value="F:heparin binding"/>
    <property type="evidence" value="ECO:0007669"/>
    <property type="project" value="UniProtKB-UniRule"/>
</dbReference>
<dbReference type="GO" id="GO:0010976">
    <property type="term" value="P:positive regulation of neuron projection development"/>
    <property type="evidence" value="ECO:0007669"/>
    <property type="project" value="Ensembl"/>
</dbReference>
<evidence type="ECO:0000256" key="10">
    <source>
        <dbReference type="ARBA" id="ARBA00069287"/>
    </source>
</evidence>
<dbReference type="FunFam" id="2.20.60.10:FF:000002">
    <property type="entry name" value="Midkine a"/>
    <property type="match status" value="1"/>
</dbReference>
<name>A0A8I5NNE8_PAPAN</name>
<evidence type="ECO:0000256" key="7">
    <source>
        <dbReference type="ARBA" id="ARBA00023030"/>
    </source>
</evidence>
<protein>
    <recommendedName>
        <fullName evidence="10 11">Midkine</fullName>
        <shortName evidence="11">MK</shortName>
    </recommendedName>
</protein>